<evidence type="ECO:0000313" key="2">
    <source>
        <dbReference type="Proteomes" id="UP000324222"/>
    </source>
</evidence>
<dbReference type="Proteomes" id="UP000324222">
    <property type="component" value="Unassembled WGS sequence"/>
</dbReference>
<keyword evidence="2" id="KW-1185">Reference proteome</keyword>
<protein>
    <submittedName>
        <fullName evidence="1">Uncharacterized protein</fullName>
    </submittedName>
</protein>
<dbReference type="OrthoDB" id="6372603at2759"/>
<evidence type="ECO:0000313" key="1">
    <source>
        <dbReference type="EMBL" id="MPC87244.1"/>
    </source>
</evidence>
<name>A0A5B7J417_PORTR</name>
<dbReference type="AlphaFoldDB" id="A0A5B7J417"/>
<comment type="caution">
    <text evidence="1">The sequence shown here is derived from an EMBL/GenBank/DDBJ whole genome shotgun (WGS) entry which is preliminary data.</text>
</comment>
<reference evidence="1 2" key="1">
    <citation type="submission" date="2019-05" db="EMBL/GenBank/DDBJ databases">
        <title>Another draft genome of Portunus trituberculatus and its Hox gene families provides insights of decapod evolution.</title>
        <authorList>
            <person name="Jeong J.-H."/>
            <person name="Song I."/>
            <person name="Kim S."/>
            <person name="Choi T."/>
            <person name="Kim D."/>
            <person name="Ryu S."/>
            <person name="Kim W."/>
        </authorList>
    </citation>
    <scope>NUCLEOTIDE SEQUENCE [LARGE SCALE GENOMIC DNA]</scope>
    <source>
        <tissue evidence="1">Muscle</tissue>
    </source>
</reference>
<sequence>MDHEKRLLHHENTTLHEELLKAHSELKEITLRITESSGDVSDLDTQLELIKVSNICILFAA</sequence>
<accession>A0A5B7J417</accession>
<organism evidence="1 2">
    <name type="scientific">Portunus trituberculatus</name>
    <name type="common">Swimming crab</name>
    <name type="synonym">Neptunus trituberculatus</name>
    <dbReference type="NCBI Taxonomy" id="210409"/>
    <lineage>
        <taxon>Eukaryota</taxon>
        <taxon>Metazoa</taxon>
        <taxon>Ecdysozoa</taxon>
        <taxon>Arthropoda</taxon>
        <taxon>Crustacea</taxon>
        <taxon>Multicrustacea</taxon>
        <taxon>Malacostraca</taxon>
        <taxon>Eumalacostraca</taxon>
        <taxon>Eucarida</taxon>
        <taxon>Decapoda</taxon>
        <taxon>Pleocyemata</taxon>
        <taxon>Brachyura</taxon>
        <taxon>Eubrachyura</taxon>
        <taxon>Portunoidea</taxon>
        <taxon>Portunidae</taxon>
        <taxon>Portuninae</taxon>
        <taxon>Portunus</taxon>
    </lineage>
</organism>
<gene>
    <name evidence="1" type="ORF">E2C01_082101</name>
</gene>
<dbReference type="EMBL" id="VSRR010073929">
    <property type="protein sequence ID" value="MPC87244.1"/>
    <property type="molecule type" value="Genomic_DNA"/>
</dbReference>
<proteinExistence type="predicted"/>